<accession>A0A3Q2ECH2</accession>
<dbReference type="PANTHER" id="PTHR11860:SF118">
    <property type="entry name" value="CMRF35-LIKE MOLECULE 3-RELATED"/>
    <property type="match status" value="1"/>
</dbReference>
<dbReference type="InterPro" id="IPR036179">
    <property type="entry name" value="Ig-like_dom_sf"/>
</dbReference>
<reference evidence="5" key="1">
    <citation type="submission" date="2025-08" db="UniProtKB">
        <authorList>
            <consortium name="Ensembl"/>
        </authorList>
    </citation>
    <scope>IDENTIFICATION</scope>
</reference>
<keyword evidence="3" id="KW-0472">Membrane</keyword>
<dbReference type="PANTHER" id="PTHR11860">
    <property type="entry name" value="POLYMERIC-IMMUNOGLOBULIN RECEPTOR"/>
    <property type="match status" value="1"/>
</dbReference>
<sequence length="155" mass="17208">VHLCLTVKVFNHFMNASRGGSAAITCPYDSESVRKLKYICRGNQPSKCLHQAMITSNSPQKGRFKLVDDGQSRKFKVTISDLNLNDSGSYLCGVQSNSGLDVFSATVLKVKGKVKLLLLGVILHKDMSANKCLFFCTLFFRNQGHHKHSQTGRSR</sequence>
<evidence type="ECO:0000259" key="4">
    <source>
        <dbReference type="SMART" id="SM00409"/>
    </source>
</evidence>
<dbReference type="Pfam" id="PF07686">
    <property type="entry name" value="V-set"/>
    <property type="match status" value="1"/>
</dbReference>
<protein>
    <submittedName>
        <fullName evidence="5">Polymeric immunoglobulin receptor-like</fullName>
    </submittedName>
</protein>
<dbReference type="Proteomes" id="UP000265020">
    <property type="component" value="Unassembled WGS sequence"/>
</dbReference>
<evidence type="ECO:0000256" key="2">
    <source>
        <dbReference type="ARBA" id="ARBA00022692"/>
    </source>
</evidence>
<evidence type="ECO:0000313" key="5">
    <source>
        <dbReference type="Ensembl" id="ENSCVAP00000029369.1"/>
    </source>
</evidence>
<dbReference type="SMART" id="SM00409">
    <property type="entry name" value="IG"/>
    <property type="match status" value="1"/>
</dbReference>
<dbReference type="GO" id="GO:0004888">
    <property type="term" value="F:transmembrane signaling receptor activity"/>
    <property type="evidence" value="ECO:0007669"/>
    <property type="project" value="TreeGrafter"/>
</dbReference>
<name>A0A3Q2ECH2_CYPVA</name>
<reference evidence="5" key="2">
    <citation type="submission" date="2025-09" db="UniProtKB">
        <authorList>
            <consortium name="Ensembl"/>
        </authorList>
    </citation>
    <scope>IDENTIFICATION</scope>
</reference>
<dbReference type="GeneTree" id="ENSGT00950000182977"/>
<evidence type="ECO:0000256" key="3">
    <source>
        <dbReference type="ARBA" id="ARBA00023136"/>
    </source>
</evidence>
<dbReference type="AlphaFoldDB" id="A0A3Q2ECH2"/>
<proteinExistence type="predicted"/>
<dbReference type="InterPro" id="IPR013106">
    <property type="entry name" value="Ig_V-set"/>
</dbReference>
<dbReference type="InterPro" id="IPR013783">
    <property type="entry name" value="Ig-like_fold"/>
</dbReference>
<keyword evidence="2" id="KW-0812">Transmembrane</keyword>
<dbReference type="Gene3D" id="2.60.40.10">
    <property type="entry name" value="Immunoglobulins"/>
    <property type="match status" value="1"/>
</dbReference>
<evidence type="ECO:0000313" key="6">
    <source>
        <dbReference type="Proteomes" id="UP000265020"/>
    </source>
</evidence>
<dbReference type="InterPro" id="IPR050671">
    <property type="entry name" value="CD300_family_receptors"/>
</dbReference>
<feature type="domain" description="Immunoglobulin" evidence="4">
    <location>
        <begin position="11"/>
        <end position="111"/>
    </location>
</feature>
<dbReference type="SUPFAM" id="SSF48726">
    <property type="entry name" value="Immunoglobulin"/>
    <property type="match status" value="1"/>
</dbReference>
<dbReference type="Ensembl" id="ENSCVAT00000022274.1">
    <property type="protein sequence ID" value="ENSCVAP00000029369.1"/>
    <property type="gene ID" value="ENSCVAG00000017115.1"/>
</dbReference>
<comment type="subcellular location">
    <subcellularLocation>
        <location evidence="1">Membrane</location>
    </subcellularLocation>
</comment>
<keyword evidence="6" id="KW-1185">Reference proteome</keyword>
<evidence type="ECO:0000256" key="1">
    <source>
        <dbReference type="ARBA" id="ARBA00004370"/>
    </source>
</evidence>
<dbReference type="InterPro" id="IPR003599">
    <property type="entry name" value="Ig_sub"/>
</dbReference>
<organism evidence="5 6">
    <name type="scientific">Cyprinodon variegatus</name>
    <name type="common">Sheepshead minnow</name>
    <dbReference type="NCBI Taxonomy" id="28743"/>
    <lineage>
        <taxon>Eukaryota</taxon>
        <taxon>Metazoa</taxon>
        <taxon>Chordata</taxon>
        <taxon>Craniata</taxon>
        <taxon>Vertebrata</taxon>
        <taxon>Euteleostomi</taxon>
        <taxon>Actinopterygii</taxon>
        <taxon>Neopterygii</taxon>
        <taxon>Teleostei</taxon>
        <taxon>Neoteleostei</taxon>
        <taxon>Acanthomorphata</taxon>
        <taxon>Ovalentaria</taxon>
        <taxon>Atherinomorphae</taxon>
        <taxon>Cyprinodontiformes</taxon>
        <taxon>Cyprinodontidae</taxon>
        <taxon>Cyprinodon</taxon>
    </lineage>
</organism>
<dbReference type="GO" id="GO:0005886">
    <property type="term" value="C:plasma membrane"/>
    <property type="evidence" value="ECO:0007669"/>
    <property type="project" value="TreeGrafter"/>
</dbReference>